<evidence type="ECO:0000256" key="3">
    <source>
        <dbReference type="ARBA" id="ARBA00023015"/>
    </source>
</evidence>
<dbReference type="CDD" id="cd00067">
    <property type="entry name" value="GAL4"/>
    <property type="match status" value="1"/>
</dbReference>
<feature type="region of interest" description="Disordered" evidence="7">
    <location>
        <begin position="1"/>
        <end position="36"/>
    </location>
</feature>
<dbReference type="Gene3D" id="4.10.240.10">
    <property type="entry name" value="Zn(2)-C6 fungal-type DNA-binding domain"/>
    <property type="match status" value="1"/>
</dbReference>
<evidence type="ECO:0000256" key="5">
    <source>
        <dbReference type="ARBA" id="ARBA00023163"/>
    </source>
</evidence>
<feature type="compositionally biased region" description="Polar residues" evidence="7">
    <location>
        <begin position="78"/>
        <end position="94"/>
    </location>
</feature>
<dbReference type="InterPro" id="IPR036864">
    <property type="entry name" value="Zn2-C6_fun-type_DNA-bd_sf"/>
</dbReference>
<evidence type="ECO:0000256" key="6">
    <source>
        <dbReference type="ARBA" id="ARBA00023242"/>
    </source>
</evidence>
<dbReference type="GO" id="GO:0000978">
    <property type="term" value="F:RNA polymerase II cis-regulatory region sequence-specific DNA binding"/>
    <property type="evidence" value="ECO:0007669"/>
    <property type="project" value="TreeGrafter"/>
</dbReference>
<evidence type="ECO:0000259" key="8">
    <source>
        <dbReference type="PROSITE" id="PS50048"/>
    </source>
</evidence>
<accession>A0A2J6RTE3</accession>
<name>A0A2J6RTE3_HYAVF</name>
<dbReference type="SMART" id="SM00066">
    <property type="entry name" value="GAL4"/>
    <property type="match status" value="1"/>
</dbReference>
<keyword evidence="10" id="KW-1185">Reference proteome</keyword>
<dbReference type="Pfam" id="PF00172">
    <property type="entry name" value="Zn_clus"/>
    <property type="match status" value="1"/>
</dbReference>
<reference evidence="9 10" key="1">
    <citation type="submission" date="2016-04" db="EMBL/GenBank/DDBJ databases">
        <title>A degradative enzymes factory behind the ericoid mycorrhizal symbiosis.</title>
        <authorList>
            <consortium name="DOE Joint Genome Institute"/>
            <person name="Martino E."/>
            <person name="Morin E."/>
            <person name="Grelet G."/>
            <person name="Kuo A."/>
            <person name="Kohler A."/>
            <person name="Daghino S."/>
            <person name="Barry K."/>
            <person name="Choi C."/>
            <person name="Cichocki N."/>
            <person name="Clum A."/>
            <person name="Copeland A."/>
            <person name="Hainaut M."/>
            <person name="Haridas S."/>
            <person name="Labutti K."/>
            <person name="Lindquist E."/>
            <person name="Lipzen A."/>
            <person name="Khouja H.-R."/>
            <person name="Murat C."/>
            <person name="Ohm R."/>
            <person name="Olson A."/>
            <person name="Spatafora J."/>
            <person name="Veneault-Fourrey C."/>
            <person name="Henrissat B."/>
            <person name="Grigoriev I."/>
            <person name="Martin F."/>
            <person name="Perotto S."/>
        </authorList>
    </citation>
    <scope>NUCLEOTIDE SEQUENCE [LARGE SCALE GENOMIC DNA]</scope>
    <source>
        <strain evidence="9 10">F</strain>
    </source>
</reference>
<evidence type="ECO:0000313" key="10">
    <source>
        <dbReference type="Proteomes" id="UP000235786"/>
    </source>
</evidence>
<dbReference type="PROSITE" id="PS50048">
    <property type="entry name" value="ZN2_CY6_FUNGAL_2"/>
    <property type="match status" value="1"/>
</dbReference>
<dbReference type="PANTHER" id="PTHR31944:SF131">
    <property type="entry name" value="HEME-RESPONSIVE ZINC FINGER TRANSCRIPTION FACTOR HAP1"/>
    <property type="match status" value="1"/>
</dbReference>
<evidence type="ECO:0000256" key="2">
    <source>
        <dbReference type="ARBA" id="ARBA00022833"/>
    </source>
</evidence>
<dbReference type="GO" id="GO:0001228">
    <property type="term" value="F:DNA-binding transcription activator activity, RNA polymerase II-specific"/>
    <property type="evidence" value="ECO:0007669"/>
    <property type="project" value="TreeGrafter"/>
</dbReference>
<dbReference type="Proteomes" id="UP000235786">
    <property type="component" value="Unassembled WGS sequence"/>
</dbReference>
<dbReference type="GO" id="GO:0006351">
    <property type="term" value="P:DNA-templated transcription"/>
    <property type="evidence" value="ECO:0007669"/>
    <property type="project" value="InterPro"/>
</dbReference>
<protein>
    <recommendedName>
        <fullName evidence="8">Zn(2)-C6 fungal-type domain-containing protein</fullName>
    </recommendedName>
</protein>
<feature type="region of interest" description="Disordered" evidence="7">
    <location>
        <begin position="180"/>
        <end position="200"/>
    </location>
</feature>
<dbReference type="GO" id="GO:0008270">
    <property type="term" value="F:zinc ion binding"/>
    <property type="evidence" value="ECO:0007669"/>
    <property type="project" value="InterPro"/>
</dbReference>
<dbReference type="SUPFAM" id="SSF57701">
    <property type="entry name" value="Zn2/Cys6 DNA-binding domain"/>
    <property type="match status" value="1"/>
</dbReference>
<keyword evidence="4" id="KW-0238">DNA-binding</keyword>
<dbReference type="OrthoDB" id="4337792at2759"/>
<dbReference type="CDD" id="cd12148">
    <property type="entry name" value="fungal_TF_MHR"/>
    <property type="match status" value="1"/>
</dbReference>
<evidence type="ECO:0000313" key="9">
    <source>
        <dbReference type="EMBL" id="PMD41796.1"/>
    </source>
</evidence>
<feature type="region of interest" description="Disordered" evidence="7">
    <location>
        <begin position="142"/>
        <end position="163"/>
    </location>
</feature>
<feature type="compositionally biased region" description="Basic and acidic residues" evidence="7">
    <location>
        <begin position="745"/>
        <end position="765"/>
    </location>
</feature>
<dbReference type="PANTHER" id="PTHR31944">
    <property type="entry name" value="HEME-RESPONSIVE ZINC FINGER TRANSCRIPTION FACTOR HAP1"/>
    <property type="match status" value="1"/>
</dbReference>
<dbReference type="AlphaFoldDB" id="A0A2J6RTE3"/>
<evidence type="ECO:0000256" key="7">
    <source>
        <dbReference type="SAM" id="MobiDB-lite"/>
    </source>
</evidence>
<dbReference type="InterPro" id="IPR001138">
    <property type="entry name" value="Zn2Cys6_DnaBD"/>
</dbReference>
<feature type="region of interest" description="Disordered" evidence="7">
    <location>
        <begin position="77"/>
        <end position="111"/>
    </location>
</feature>
<dbReference type="Pfam" id="PF04082">
    <property type="entry name" value="Fungal_trans"/>
    <property type="match status" value="1"/>
</dbReference>
<feature type="domain" description="Zn(2)-C6 fungal-type" evidence="8">
    <location>
        <begin position="38"/>
        <end position="68"/>
    </location>
</feature>
<dbReference type="InterPro" id="IPR051430">
    <property type="entry name" value="Fungal_TF_Env_Response"/>
</dbReference>
<organism evidence="9 10">
    <name type="scientific">Hyaloscypha variabilis (strain UAMH 11265 / GT02V1 / F)</name>
    <name type="common">Meliniomyces variabilis</name>
    <dbReference type="NCBI Taxonomy" id="1149755"/>
    <lineage>
        <taxon>Eukaryota</taxon>
        <taxon>Fungi</taxon>
        <taxon>Dikarya</taxon>
        <taxon>Ascomycota</taxon>
        <taxon>Pezizomycotina</taxon>
        <taxon>Leotiomycetes</taxon>
        <taxon>Helotiales</taxon>
        <taxon>Hyaloscyphaceae</taxon>
        <taxon>Hyaloscypha</taxon>
        <taxon>Hyaloscypha variabilis</taxon>
    </lineage>
</organism>
<proteinExistence type="predicted"/>
<dbReference type="EMBL" id="KZ613944">
    <property type="protein sequence ID" value="PMD41796.1"/>
    <property type="molecule type" value="Genomic_DNA"/>
</dbReference>
<keyword evidence="3" id="KW-0805">Transcription regulation</keyword>
<evidence type="ECO:0000256" key="4">
    <source>
        <dbReference type="ARBA" id="ARBA00023125"/>
    </source>
</evidence>
<feature type="region of interest" description="Disordered" evidence="7">
    <location>
        <begin position="741"/>
        <end position="766"/>
    </location>
</feature>
<dbReference type="GO" id="GO:0005634">
    <property type="term" value="C:nucleus"/>
    <property type="evidence" value="ECO:0007669"/>
    <property type="project" value="TreeGrafter"/>
</dbReference>
<dbReference type="SMART" id="SM00906">
    <property type="entry name" value="Fungal_trans"/>
    <property type="match status" value="1"/>
</dbReference>
<sequence>MNGGLPDPGLRNAAPSEGSRLTQLPQRAPRKRRRPALSCVQCRRRKVKCDRQLPCTQCSQYNNTTCVYDDPEVAAHGKSSTTATPTLYGTSSIHPPNEPSGLPHPEEPFSFNASIQTAPRNFEIRSPSASAPWGPASIAEYPQSQQHASESSVGPTTPQSEASIQELRERLRKLEEIVSSSTHYASRATDTDASLPRTNDPKLKGCIEKSRFFGMNHWMNGDEVDPLLTLKSDGKLDKGSELPKLLKRCKDMARAVKRERPIHSYVSPDFASHIPSREVADLLVQHYFEAFESTFRILHRGSFFKDYEQYWKDPSAGSTSFVIKLLLVMAIGTIFLETGSEEYTFRSLAPLWVYAAQTWISGPFEKARLNLAYVEVQCLLILARQSHALDGELLWINVGTLYRTAMSMGMHRDPSNYPKISVFHAELRRRIWATIIELATQASLDCGMPPMFSFHDFDCEAPSNYDDADIDEETKSYPPRKPYSVFTDTSVQIMLLRSLKTRLEISRQFHEFRSVPPYQKVLSLSSDLTSHIRTHNTLPTSCRLSGHHFTTTHKNLLGLFTRRFLLALHHPFAMQSKTDARFYFSRKLFVDTALAITSHTYPVSPSSPSPSTSIPETLLLTGGFFQELLSRTCTALGFELTLLLKEDPPLPLLSSPYPDLSTARKPLHEALSRIVHLSRLRFELGTETNAKAYLFLVMVQAQTMALERGEDFRVAIAERAVSGAEEVLGVLRGLVVRSPVEEGDGEGKGRGHDGGNREGGGREEEGVVDWDLLMQDTMMDFEGSNGWIFDSWQEGSSVG</sequence>
<dbReference type="InterPro" id="IPR007219">
    <property type="entry name" value="XnlR_reg_dom"/>
</dbReference>
<gene>
    <name evidence="9" type="ORF">L207DRAFT_511579</name>
</gene>
<dbReference type="PROSITE" id="PS00463">
    <property type="entry name" value="ZN2_CY6_FUNGAL_1"/>
    <property type="match status" value="1"/>
</dbReference>
<keyword evidence="6" id="KW-0539">Nucleus</keyword>
<evidence type="ECO:0000256" key="1">
    <source>
        <dbReference type="ARBA" id="ARBA00022723"/>
    </source>
</evidence>
<keyword evidence="2" id="KW-0862">Zinc</keyword>
<keyword evidence="5" id="KW-0804">Transcription</keyword>
<keyword evidence="1" id="KW-0479">Metal-binding</keyword>